<dbReference type="EMBL" id="MJEQ01004562">
    <property type="protein sequence ID" value="OIT21149.1"/>
    <property type="molecule type" value="Genomic_DNA"/>
</dbReference>
<evidence type="ECO:0000259" key="1">
    <source>
        <dbReference type="Pfam" id="PF13456"/>
    </source>
</evidence>
<dbReference type="Proteomes" id="UP000187609">
    <property type="component" value="Unassembled WGS sequence"/>
</dbReference>
<dbReference type="PANTHER" id="PTHR47723:SF23">
    <property type="entry name" value="REVERSE TRANSCRIPTASE-LIKE PROTEIN"/>
    <property type="match status" value="1"/>
</dbReference>
<protein>
    <recommendedName>
        <fullName evidence="1">RNase H type-1 domain-containing protein</fullName>
    </recommendedName>
</protein>
<name>A0A1J6JTU4_NICAT</name>
<gene>
    <name evidence="2" type="ORF">A4A49_54534</name>
</gene>
<proteinExistence type="predicted"/>
<dbReference type="GO" id="GO:0004523">
    <property type="term" value="F:RNA-DNA hybrid ribonuclease activity"/>
    <property type="evidence" value="ECO:0007669"/>
    <property type="project" value="InterPro"/>
</dbReference>
<dbReference type="InterPro" id="IPR053151">
    <property type="entry name" value="RNase_H-like"/>
</dbReference>
<dbReference type="OMA" id="NNDRTAC"/>
<dbReference type="Gramene" id="OIT21149">
    <property type="protein sequence ID" value="OIT21149"/>
    <property type="gene ID" value="A4A49_54534"/>
</dbReference>
<evidence type="ECO:0000313" key="3">
    <source>
        <dbReference type="Proteomes" id="UP000187609"/>
    </source>
</evidence>
<dbReference type="InterPro" id="IPR002156">
    <property type="entry name" value="RNaseH_domain"/>
</dbReference>
<keyword evidence="3" id="KW-1185">Reference proteome</keyword>
<dbReference type="PANTHER" id="PTHR47723">
    <property type="entry name" value="OS05G0353850 PROTEIN"/>
    <property type="match status" value="1"/>
</dbReference>
<accession>A0A1J6JTU4</accession>
<comment type="caution">
    <text evidence="2">The sequence shown here is derived from an EMBL/GenBank/DDBJ whole genome shotgun (WGS) entry which is preliminary data.</text>
</comment>
<dbReference type="SUPFAM" id="SSF53098">
    <property type="entry name" value="Ribonuclease H-like"/>
    <property type="match status" value="1"/>
</dbReference>
<dbReference type="CDD" id="cd06222">
    <property type="entry name" value="RNase_H_like"/>
    <property type="match status" value="1"/>
</dbReference>
<dbReference type="Gene3D" id="3.30.420.10">
    <property type="entry name" value="Ribonuclease H-like superfamily/Ribonuclease H"/>
    <property type="match status" value="1"/>
</dbReference>
<dbReference type="InterPro" id="IPR012337">
    <property type="entry name" value="RNaseH-like_sf"/>
</dbReference>
<feature type="domain" description="RNase H type-1" evidence="1">
    <location>
        <begin position="101"/>
        <end position="169"/>
    </location>
</feature>
<dbReference type="Pfam" id="PF13456">
    <property type="entry name" value="RVT_3"/>
    <property type="match status" value="1"/>
</dbReference>
<evidence type="ECO:0000313" key="2">
    <source>
        <dbReference type="EMBL" id="OIT21149.1"/>
    </source>
</evidence>
<dbReference type="SMR" id="A0A1J6JTU4"/>
<dbReference type="InterPro" id="IPR036397">
    <property type="entry name" value="RNaseH_sf"/>
</dbReference>
<dbReference type="InterPro" id="IPR044730">
    <property type="entry name" value="RNase_H-like_dom_plant"/>
</dbReference>
<dbReference type="AlphaFoldDB" id="A0A1J6JTU4"/>
<dbReference type="GO" id="GO:0003676">
    <property type="term" value="F:nucleic acid binding"/>
    <property type="evidence" value="ECO:0007669"/>
    <property type="project" value="InterPro"/>
</dbReference>
<organism evidence="2 3">
    <name type="scientific">Nicotiana attenuata</name>
    <name type="common">Coyote tobacco</name>
    <dbReference type="NCBI Taxonomy" id="49451"/>
    <lineage>
        <taxon>Eukaryota</taxon>
        <taxon>Viridiplantae</taxon>
        <taxon>Streptophyta</taxon>
        <taxon>Embryophyta</taxon>
        <taxon>Tracheophyta</taxon>
        <taxon>Spermatophyta</taxon>
        <taxon>Magnoliopsida</taxon>
        <taxon>eudicotyledons</taxon>
        <taxon>Gunneridae</taxon>
        <taxon>Pentapetalae</taxon>
        <taxon>asterids</taxon>
        <taxon>lamiids</taxon>
        <taxon>Solanales</taxon>
        <taxon>Solanaceae</taxon>
        <taxon>Nicotianoideae</taxon>
        <taxon>Nicotianeae</taxon>
        <taxon>Nicotiana</taxon>
    </lineage>
</organism>
<reference evidence="2" key="1">
    <citation type="submission" date="2016-11" db="EMBL/GenBank/DDBJ databases">
        <title>The genome of Nicotiana attenuata.</title>
        <authorList>
            <person name="Xu S."/>
            <person name="Brockmoeller T."/>
            <person name="Gaquerel E."/>
            <person name="Navarro A."/>
            <person name="Kuhl H."/>
            <person name="Gase K."/>
            <person name="Ling Z."/>
            <person name="Zhou W."/>
            <person name="Kreitzer C."/>
            <person name="Stanke M."/>
            <person name="Tang H."/>
            <person name="Lyons E."/>
            <person name="Pandey P."/>
            <person name="Pandey S.P."/>
            <person name="Timmermann B."/>
            <person name="Baldwin I.T."/>
        </authorList>
    </citation>
    <scope>NUCLEOTIDE SEQUENCE [LARGE SCALE GENOMIC DNA]</scope>
    <source>
        <strain evidence="2">UT</strain>
    </source>
</reference>
<sequence>MWTTMLASNGNNLCLSTIWLTRNSNAFEKRKNHINVHQTVAKAVEYHHVPAILRPARATTTLYLKWRPPDKGYYKLNNDRTACLDTRKGGIGGYSETAGSGLKIALDQGLSLLVIDSDSEMVLEMLKNGNLTHNPIISECRYLMKQLGNPVTGHSYREQNQVADLLAKEGARKEVFGKTQFLAIPPVFANEAVLADILGTVFDRKINVCNRETLIDTDDNQHGISSPFIDVIL</sequence>